<keyword evidence="1" id="KW-1133">Transmembrane helix</keyword>
<organism evidence="2 3">
    <name type="scientific">Aquiluna borgnonia</name>
    <dbReference type="NCBI Taxonomy" id="2499157"/>
    <lineage>
        <taxon>Bacteria</taxon>
        <taxon>Bacillati</taxon>
        <taxon>Actinomycetota</taxon>
        <taxon>Actinomycetes</taxon>
        <taxon>Micrococcales</taxon>
        <taxon>Microbacteriaceae</taxon>
        <taxon>Luna cluster</taxon>
        <taxon>Luna-1 subcluster</taxon>
        <taxon>Aquiluna</taxon>
    </lineage>
</organism>
<dbReference type="RefSeq" id="WP_173493228.1">
    <property type="nucleotide sequence ID" value="NZ_CP054056.1"/>
</dbReference>
<keyword evidence="1" id="KW-0812">Transmembrane</keyword>
<accession>A0A7D4TIK5</accession>
<dbReference type="EMBL" id="CP054056">
    <property type="protein sequence ID" value="QKJ24931.1"/>
    <property type="molecule type" value="Genomic_DNA"/>
</dbReference>
<reference evidence="2 3" key="1">
    <citation type="submission" date="2020-05" db="EMBL/GenBank/DDBJ databases">
        <title>Aquirufa sp. strain 15G-AUS-rot a new Aquirufa species.</title>
        <authorList>
            <person name="Pitt A."/>
            <person name="Hahn M.W."/>
        </authorList>
    </citation>
    <scope>NUCLEOTIDE SEQUENCE [LARGE SCALE GENOMIC DNA]</scope>
    <source>
        <strain evidence="2 3">15G-AUS-rot</strain>
    </source>
</reference>
<gene>
    <name evidence="2" type="ORF">HRU87_01630</name>
</gene>
<dbReference type="KEGG" id="aqg:HRU87_01630"/>
<feature type="transmembrane region" description="Helical" evidence="1">
    <location>
        <begin position="6"/>
        <end position="29"/>
    </location>
</feature>
<dbReference type="AlphaFoldDB" id="A0A7D4TIK5"/>
<name>A0A7D4TIK5_9MICO</name>
<feature type="transmembrane region" description="Helical" evidence="1">
    <location>
        <begin position="50"/>
        <end position="74"/>
    </location>
</feature>
<feature type="transmembrane region" description="Helical" evidence="1">
    <location>
        <begin position="116"/>
        <end position="137"/>
    </location>
</feature>
<evidence type="ECO:0000256" key="1">
    <source>
        <dbReference type="SAM" id="Phobius"/>
    </source>
</evidence>
<dbReference type="Pfam" id="PF08570">
    <property type="entry name" value="DUF1761"/>
    <property type="match status" value="1"/>
</dbReference>
<protein>
    <submittedName>
        <fullName evidence="2">DUF1761 domain-containing protein</fullName>
    </submittedName>
</protein>
<keyword evidence="3" id="KW-1185">Reference proteome</keyword>
<sequence length="138" mass="14320">MEINWLSVVIAAIAGGMIGAIWFGPKTFFPIWWKLMGKTPGDNPGTESMGMVFGLTFAGAFVQALVMAVAVSLAETATGGLDWYEGLAFGALLGVGFSAATSIGHKLFGGFGLKVWILEVGQDIVSLAAMGAIIASFI</sequence>
<dbReference type="Proteomes" id="UP000501003">
    <property type="component" value="Chromosome"/>
</dbReference>
<feature type="transmembrane region" description="Helical" evidence="1">
    <location>
        <begin position="86"/>
        <end position="104"/>
    </location>
</feature>
<evidence type="ECO:0000313" key="3">
    <source>
        <dbReference type="Proteomes" id="UP000501003"/>
    </source>
</evidence>
<evidence type="ECO:0000313" key="2">
    <source>
        <dbReference type="EMBL" id="QKJ24931.1"/>
    </source>
</evidence>
<keyword evidence="1" id="KW-0472">Membrane</keyword>
<proteinExistence type="predicted"/>
<dbReference type="InterPro" id="IPR013879">
    <property type="entry name" value="DUF1761"/>
</dbReference>